<protein>
    <submittedName>
        <fullName evidence="1">Uncharacterized protein</fullName>
    </submittedName>
</protein>
<evidence type="ECO:0000313" key="2">
    <source>
        <dbReference type="Proteomes" id="UP001295423"/>
    </source>
</evidence>
<comment type="caution">
    <text evidence="1">The sequence shown here is derived from an EMBL/GenBank/DDBJ whole genome shotgun (WGS) entry which is preliminary data.</text>
</comment>
<dbReference type="EMBL" id="CAKOGP040000779">
    <property type="protein sequence ID" value="CAJ1939269.1"/>
    <property type="molecule type" value="Genomic_DNA"/>
</dbReference>
<dbReference type="AlphaFoldDB" id="A0AAD2CQH0"/>
<sequence>MKDMKYKDDLIEKIGGQSQYEFVVIEYCENIQKDHRLEYFFGHLDLQELIQLQKQFLDAVFLDVTEKEATTLKNQLMIKYYGLWHMGMNERYFEVLEGHFSETLRDCWVEESLLQQCQKRFEELRPLFEQSGQIALDGCKQNLGKHVGHNTIATA</sequence>
<dbReference type="Proteomes" id="UP001295423">
    <property type="component" value="Unassembled WGS sequence"/>
</dbReference>
<name>A0AAD2CQH0_9STRA</name>
<gene>
    <name evidence="1" type="ORF">CYCCA115_LOCUS6512</name>
</gene>
<dbReference type="InterPro" id="IPR009050">
    <property type="entry name" value="Globin-like_sf"/>
</dbReference>
<proteinExistence type="predicted"/>
<keyword evidence="2" id="KW-1185">Reference proteome</keyword>
<dbReference type="GO" id="GO:0019825">
    <property type="term" value="F:oxygen binding"/>
    <property type="evidence" value="ECO:0007669"/>
    <property type="project" value="InterPro"/>
</dbReference>
<organism evidence="1 2">
    <name type="scientific">Cylindrotheca closterium</name>
    <dbReference type="NCBI Taxonomy" id="2856"/>
    <lineage>
        <taxon>Eukaryota</taxon>
        <taxon>Sar</taxon>
        <taxon>Stramenopiles</taxon>
        <taxon>Ochrophyta</taxon>
        <taxon>Bacillariophyta</taxon>
        <taxon>Bacillariophyceae</taxon>
        <taxon>Bacillariophycidae</taxon>
        <taxon>Bacillariales</taxon>
        <taxon>Bacillariaceae</taxon>
        <taxon>Cylindrotheca</taxon>
    </lineage>
</organism>
<dbReference type="SUPFAM" id="SSF46458">
    <property type="entry name" value="Globin-like"/>
    <property type="match status" value="1"/>
</dbReference>
<dbReference type="GO" id="GO:0020037">
    <property type="term" value="F:heme binding"/>
    <property type="evidence" value="ECO:0007669"/>
    <property type="project" value="InterPro"/>
</dbReference>
<dbReference type="Gene3D" id="1.10.490.10">
    <property type="entry name" value="Globins"/>
    <property type="match status" value="1"/>
</dbReference>
<reference evidence="1" key="1">
    <citation type="submission" date="2023-08" db="EMBL/GenBank/DDBJ databases">
        <authorList>
            <person name="Audoor S."/>
            <person name="Bilcke G."/>
        </authorList>
    </citation>
    <scope>NUCLEOTIDE SEQUENCE</scope>
</reference>
<accession>A0AAD2CQH0</accession>
<dbReference type="InterPro" id="IPR012292">
    <property type="entry name" value="Globin/Proto"/>
</dbReference>
<evidence type="ECO:0000313" key="1">
    <source>
        <dbReference type="EMBL" id="CAJ1939269.1"/>
    </source>
</evidence>